<feature type="transmembrane region" description="Helical" evidence="19">
    <location>
        <begin position="252"/>
        <end position="273"/>
    </location>
</feature>
<dbReference type="InterPro" id="IPR013783">
    <property type="entry name" value="Ig-like_fold"/>
</dbReference>
<keyword evidence="11" id="KW-0675">Receptor</keyword>
<dbReference type="GO" id="GO:0046649">
    <property type="term" value="P:lymphocyte activation"/>
    <property type="evidence" value="ECO:0007669"/>
    <property type="project" value="UniProtKB-ARBA"/>
</dbReference>
<dbReference type="GO" id="GO:0042102">
    <property type="term" value="P:positive regulation of T cell proliferation"/>
    <property type="evidence" value="ECO:0007669"/>
    <property type="project" value="TreeGrafter"/>
</dbReference>
<keyword evidence="5" id="KW-0832">Ubl conjugation</keyword>
<evidence type="ECO:0000256" key="20">
    <source>
        <dbReference type="SAM" id="SignalP"/>
    </source>
</evidence>
<dbReference type="InterPro" id="IPR013162">
    <property type="entry name" value="CD80_C2-set"/>
</dbReference>
<evidence type="ECO:0000259" key="21">
    <source>
        <dbReference type="PROSITE" id="PS50835"/>
    </source>
</evidence>
<evidence type="ECO:0000256" key="7">
    <source>
        <dbReference type="ARBA" id="ARBA00022989"/>
    </source>
</evidence>
<dbReference type="FunCoup" id="A0A6J2L4R1">
    <property type="interactions" value="452"/>
</dbReference>
<keyword evidence="22" id="KW-1185">Reference proteome</keyword>
<evidence type="ECO:0000256" key="16">
    <source>
        <dbReference type="ARBA" id="ARBA00074065"/>
    </source>
</evidence>
<accession>A0A6J2L4R1</accession>
<dbReference type="GO" id="GO:0042130">
    <property type="term" value="P:negative regulation of T cell proliferation"/>
    <property type="evidence" value="ECO:0007669"/>
    <property type="project" value="TreeGrafter"/>
</dbReference>
<evidence type="ECO:0000256" key="8">
    <source>
        <dbReference type="ARBA" id="ARBA00023130"/>
    </source>
</evidence>
<evidence type="ECO:0000256" key="18">
    <source>
        <dbReference type="SAM" id="MobiDB-lite"/>
    </source>
</evidence>
<evidence type="ECO:0000256" key="1">
    <source>
        <dbReference type="ARBA" id="ARBA00004251"/>
    </source>
</evidence>
<organism evidence="22 23">
    <name type="scientific">Phyllostomus discolor</name>
    <name type="common">pale spear-nosed bat</name>
    <dbReference type="NCBI Taxonomy" id="89673"/>
    <lineage>
        <taxon>Eukaryota</taxon>
        <taxon>Metazoa</taxon>
        <taxon>Chordata</taxon>
        <taxon>Craniata</taxon>
        <taxon>Vertebrata</taxon>
        <taxon>Euteleostomi</taxon>
        <taxon>Mammalia</taxon>
        <taxon>Eutheria</taxon>
        <taxon>Laurasiatheria</taxon>
        <taxon>Chiroptera</taxon>
        <taxon>Yangochiroptera</taxon>
        <taxon>Phyllostomidae</taxon>
        <taxon>Phyllostominae</taxon>
        <taxon>Phyllostomus</taxon>
    </lineage>
</organism>
<sequence>MGTCDSTMGLSTTLFVMAFLIFGVASMKNQAYFNETGHLPCHFTNSQNISLGELVVFWQNQDKLVLYEFYRGKENPDNVDPDYKGRTSLDKDNWTLRLHNVQIKDKGLYQCFIHRKGASGLVPIHQMSTDLSVLANFSQPEIMLTSNRTGNSDVMNLTCSSAQGYPEPKKMFFRQTTMNSTTEYDAVMNIFQNNVTGLYNVSISLSLSISSDKNVSFFCVLQPEPTQTQLLSLPYIIGAKPTEPPQPAREPVVVTASVLIPLIIFLCGVAFCVRLKKRKKKQPGPAHECEAIKAEGEESKQTDERVENRVPERSNEAQCVVNILKTASGHRMRANKLKIWETRRGKEGTISIWAVGNTEEDLPA</sequence>
<feature type="signal peptide" evidence="20">
    <location>
        <begin position="1"/>
        <end position="26"/>
    </location>
</feature>
<dbReference type="AlphaFoldDB" id="A0A6J2L4R1"/>
<keyword evidence="6" id="KW-0391">Immunity</keyword>
<dbReference type="PANTHER" id="PTHR25466">
    <property type="entry name" value="T-LYMPHOCYTE ACTIVATION ANTIGEN"/>
    <property type="match status" value="1"/>
</dbReference>
<dbReference type="GO" id="GO:0007166">
    <property type="term" value="P:cell surface receptor signaling pathway"/>
    <property type="evidence" value="ECO:0007669"/>
    <property type="project" value="TreeGrafter"/>
</dbReference>
<dbReference type="RefSeq" id="XP_028360660.2">
    <property type="nucleotide sequence ID" value="XM_028504859.2"/>
</dbReference>
<evidence type="ECO:0000256" key="10">
    <source>
        <dbReference type="ARBA" id="ARBA00023157"/>
    </source>
</evidence>
<dbReference type="GO" id="GO:0071222">
    <property type="term" value="P:cellular response to lipopolysaccharide"/>
    <property type="evidence" value="ECO:0007669"/>
    <property type="project" value="TreeGrafter"/>
</dbReference>
<comment type="subunit">
    <text evidence="15">Homodimer. Interacts with MARCH8. Interacts (via cytoplasmic domain) with PHB1 and PHB2; the interactions increases after priming with CD40. Interacts with CD28.</text>
</comment>
<evidence type="ECO:0000256" key="6">
    <source>
        <dbReference type="ARBA" id="ARBA00022859"/>
    </source>
</evidence>
<proteinExistence type="predicted"/>
<keyword evidence="8" id="KW-1064">Adaptive immunity</keyword>
<keyword evidence="12" id="KW-0325">Glycoprotein</keyword>
<evidence type="ECO:0000256" key="12">
    <source>
        <dbReference type="ARBA" id="ARBA00023180"/>
    </source>
</evidence>
<keyword evidence="13" id="KW-0393">Immunoglobulin domain</keyword>
<keyword evidence="7 19" id="KW-1133">Transmembrane helix</keyword>
<keyword evidence="10" id="KW-1015">Disulfide bond</keyword>
<feature type="chain" id="PRO_5028994547" description="T-lymphocyte activation antigen CD86" evidence="20">
    <location>
        <begin position="27"/>
        <end position="364"/>
    </location>
</feature>
<feature type="domain" description="Ig-like" evidence="21">
    <location>
        <begin position="39"/>
        <end position="128"/>
    </location>
</feature>
<evidence type="ECO:0000256" key="4">
    <source>
        <dbReference type="ARBA" id="ARBA00022729"/>
    </source>
</evidence>
<reference evidence="23" key="1">
    <citation type="submission" date="2025-08" db="UniProtKB">
        <authorList>
            <consortium name="RefSeq"/>
        </authorList>
    </citation>
    <scope>IDENTIFICATION</scope>
    <source>
        <tissue evidence="23">Muscle</tissue>
    </source>
</reference>
<dbReference type="InterPro" id="IPR013106">
    <property type="entry name" value="Ig_V-set"/>
</dbReference>
<dbReference type="InterPro" id="IPR051713">
    <property type="entry name" value="T-cell_Activation_Regulation"/>
</dbReference>
<comment type="function">
    <text evidence="14">Receptor involved in the costimulatory signal essential for T-lymphocyte proliferation and interleukin-2 production, by binding CD28 or CTLA-4. May play a critical role in the early events of T-cell activation and costimulation of naive T-cells, such as deciding between immunity and anergy that is made by T-cells within 24 hours after activation. Also involved in the regulation of B cells function, plays a role in regulating the level of IgG(1) produced. Upon CD40 engagement, activates NF-kappa-B signaling pathway via phospholipase C and protein kinase C activation.</text>
</comment>
<evidence type="ECO:0000256" key="5">
    <source>
        <dbReference type="ARBA" id="ARBA00022843"/>
    </source>
</evidence>
<dbReference type="Pfam" id="PF08205">
    <property type="entry name" value="C2-set_2"/>
    <property type="match status" value="1"/>
</dbReference>
<dbReference type="InParanoid" id="A0A6J2L4R1"/>
<dbReference type="FunFam" id="2.60.40.10:FF:000582">
    <property type="entry name" value="T-lymphocyte activation antigen CD86"/>
    <property type="match status" value="1"/>
</dbReference>
<evidence type="ECO:0000256" key="11">
    <source>
        <dbReference type="ARBA" id="ARBA00023170"/>
    </source>
</evidence>
<keyword evidence="4 20" id="KW-0732">Signal</keyword>
<comment type="subcellular location">
    <subcellularLocation>
        <location evidence="1">Cell membrane</location>
        <topology evidence="1">Single-pass type I membrane protein</topology>
    </subcellularLocation>
</comment>
<gene>
    <name evidence="23" type="primary">CD86</name>
</gene>
<dbReference type="PROSITE" id="PS50835">
    <property type="entry name" value="IG_LIKE"/>
    <property type="match status" value="1"/>
</dbReference>
<evidence type="ECO:0000313" key="23">
    <source>
        <dbReference type="RefSeq" id="XP_028360660.2"/>
    </source>
</evidence>
<dbReference type="OrthoDB" id="5857426at2759"/>
<dbReference type="SMART" id="SM00406">
    <property type="entry name" value="IGv"/>
    <property type="match status" value="1"/>
</dbReference>
<name>A0A6J2L4R1_9CHIR</name>
<dbReference type="GO" id="GO:0002250">
    <property type="term" value="P:adaptive immune response"/>
    <property type="evidence" value="ECO:0007669"/>
    <property type="project" value="UniProtKB-KW"/>
</dbReference>
<dbReference type="CTD" id="942"/>
<evidence type="ECO:0000256" key="9">
    <source>
        <dbReference type="ARBA" id="ARBA00023136"/>
    </source>
</evidence>
<evidence type="ECO:0000256" key="13">
    <source>
        <dbReference type="ARBA" id="ARBA00023319"/>
    </source>
</evidence>
<dbReference type="Proteomes" id="UP000504628">
    <property type="component" value="Chromosome 2"/>
</dbReference>
<keyword evidence="9 19" id="KW-0472">Membrane</keyword>
<evidence type="ECO:0000256" key="15">
    <source>
        <dbReference type="ARBA" id="ARBA00062369"/>
    </source>
</evidence>
<dbReference type="SUPFAM" id="SSF48726">
    <property type="entry name" value="Immunoglobulin"/>
    <property type="match status" value="1"/>
</dbReference>
<evidence type="ECO:0000313" key="22">
    <source>
        <dbReference type="Proteomes" id="UP000504628"/>
    </source>
</evidence>
<dbReference type="InterPro" id="IPR036179">
    <property type="entry name" value="Ig-like_dom_sf"/>
</dbReference>
<dbReference type="GO" id="GO:0031295">
    <property type="term" value="P:T cell costimulation"/>
    <property type="evidence" value="ECO:0007669"/>
    <property type="project" value="TreeGrafter"/>
</dbReference>
<dbReference type="InterPro" id="IPR037677">
    <property type="entry name" value="CD86_IgV"/>
</dbReference>
<dbReference type="FunFam" id="2.60.40.10:FF:000765">
    <property type="entry name" value="CD86 isoform 1"/>
    <property type="match status" value="1"/>
</dbReference>
<evidence type="ECO:0000256" key="19">
    <source>
        <dbReference type="SAM" id="Phobius"/>
    </source>
</evidence>
<evidence type="ECO:0000256" key="14">
    <source>
        <dbReference type="ARBA" id="ARBA00060284"/>
    </source>
</evidence>
<dbReference type="KEGG" id="pdic:114490803"/>
<keyword evidence="2" id="KW-1003">Cell membrane</keyword>
<dbReference type="PANTHER" id="PTHR25466:SF2">
    <property type="entry name" value="T-LYMPHOCYTE ACTIVATION ANTIGEN CD86"/>
    <property type="match status" value="1"/>
</dbReference>
<evidence type="ECO:0000256" key="17">
    <source>
        <dbReference type="ARBA" id="ARBA00078929"/>
    </source>
</evidence>
<evidence type="ECO:0000256" key="2">
    <source>
        <dbReference type="ARBA" id="ARBA00022475"/>
    </source>
</evidence>
<dbReference type="CDD" id="cd16087">
    <property type="entry name" value="IgV_CD86"/>
    <property type="match status" value="1"/>
</dbReference>
<feature type="region of interest" description="Disordered" evidence="18">
    <location>
        <begin position="284"/>
        <end position="312"/>
    </location>
</feature>
<protein>
    <recommendedName>
        <fullName evidence="16">T-lymphocyte activation antigen CD86</fullName>
    </recommendedName>
    <alternativeName>
        <fullName evidence="17">Activation B7-2 antigen</fullName>
    </alternativeName>
</protein>
<dbReference type="Pfam" id="PF07686">
    <property type="entry name" value="V-set"/>
    <property type="match status" value="1"/>
</dbReference>
<feature type="compositionally biased region" description="Basic and acidic residues" evidence="18">
    <location>
        <begin position="287"/>
        <end position="312"/>
    </location>
</feature>
<dbReference type="Gene3D" id="2.60.40.10">
    <property type="entry name" value="Immunoglobulins"/>
    <property type="match status" value="2"/>
</dbReference>
<dbReference type="GO" id="GO:0009897">
    <property type="term" value="C:external side of plasma membrane"/>
    <property type="evidence" value="ECO:0007669"/>
    <property type="project" value="TreeGrafter"/>
</dbReference>
<dbReference type="InterPro" id="IPR007110">
    <property type="entry name" value="Ig-like_dom"/>
</dbReference>
<evidence type="ECO:0000256" key="3">
    <source>
        <dbReference type="ARBA" id="ARBA00022692"/>
    </source>
</evidence>
<dbReference type="GeneID" id="114490803"/>
<keyword evidence="3 19" id="KW-0812">Transmembrane</keyword>